<evidence type="ECO:0000313" key="2">
    <source>
        <dbReference type="Proteomes" id="UP001634393"/>
    </source>
</evidence>
<dbReference type="EMBL" id="JBJXBP010000005">
    <property type="protein sequence ID" value="KAL3831164.1"/>
    <property type="molecule type" value="Genomic_DNA"/>
</dbReference>
<sequence length="49" mass="5991">MIQFDYYDELKYNAFIFHRSGCEPLFMLRGQGFNKVVYENYNLNIIFID</sequence>
<gene>
    <name evidence="1" type="ORF">ACJIZ3_019966</name>
</gene>
<reference evidence="1 2" key="1">
    <citation type="submission" date="2024-12" db="EMBL/GenBank/DDBJ databases">
        <title>The unique morphological basis and parallel evolutionary history of personate flowers in Penstemon.</title>
        <authorList>
            <person name="Depatie T.H."/>
            <person name="Wessinger C.A."/>
        </authorList>
    </citation>
    <scope>NUCLEOTIDE SEQUENCE [LARGE SCALE GENOMIC DNA]</scope>
    <source>
        <strain evidence="1">WTNN_2</strain>
        <tissue evidence="1">Leaf</tissue>
    </source>
</reference>
<comment type="caution">
    <text evidence="1">The sequence shown here is derived from an EMBL/GenBank/DDBJ whole genome shotgun (WGS) entry which is preliminary data.</text>
</comment>
<accession>A0ABD3T2N0</accession>
<protein>
    <submittedName>
        <fullName evidence="1">Uncharacterized protein</fullName>
    </submittedName>
</protein>
<proteinExistence type="predicted"/>
<dbReference type="AlphaFoldDB" id="A0ABD3T2N0"/>
<keyword evidence="2" id="KW-1185">Reference proteome</keyword>
<name>A0ABD3T2N0_9LAMI</name>
<organism evidence="1 2">
    <name type="scientific">Penstemon smallii</name>
    <dbReference type="NCBI Taxonomy" id="265156"/>
    <lineage>
        <taxon>Eukaryota</taxon>
        <taxon>Viridiplantae</taxon>
        <taxon>Streptophyta</taxon>
        <taxon>Embryophyta</taxon>
        <taxon>Tracheophyta</taxon>
        <taxon>Spermatophyta</taxon>
        <taxon>Magnoliopsida</taxon>
        <taxon>eudicotyledons</taxon>
        <taxon>Gunneridae</taxon>
        <taxon>Pentapetalae</taxon>
        <taxon>asterids</taxon>
        <taxon>lamiids</taxon>
        <taxon>Lamiales</taxon>
        <taxon>Plantaginaceae</taxon>
        <taxon>Cheloneae</taxon>
        <taxon>Penstemon</taxon>
    </lineage>
</organism>
<evidence type="ECO:0000313" key="1">
    <source>
        <dbReference type="EMBL" id="KAL3831164.1"/>
    </source>
</evidence>
<dbReference type="Proteomes" id="UP001634393">
    <property type="component" value="Unassembled WGS sequence"/>
</dbReference>